<evidence type="ECO:0000313" key="1">
    <source>
        <dbReference type="EMBL" id="MFC6955293.1"/>
    </source>
</evidence>
<organism evidence="1 2">
    <name type="scientific">Halorubellus litoreus</name>
    <dbReference type="NCBI Taxonomy" id="755308"/>
    <lineage>
        <taxon>Archaea</taxon>
        <taxon>Methanobacteriati</taxon>
        <taxon>Methanobacteriota</taxon>
        <taxon>Stenosarchaea group</taxon>
        <taxon>Halobacteria</taxon>
        <taxon>Halobacteriales</taxon>
        <taxon>Halorubellaceae</taxon>
        <taxon>Halorubellus</taxon>
    </lineage>
</organism>
<dbReference type="Proteomes" id="UP001596395">
    <property type="component" value="Unassembled WGS sequence"/>
</dbReference>
<gene>
    <name evidence="1" type="ORF">ACFQGB_20725</name>
</gene>
<comment type="caution">
    <text evidence="1">The sequence shown here is derived from an EMBL/GenBank/DDBJ whole genome shotgun (WGS) entry which is preliminary data.</text>
</comment>
<keyword evidence="2" id="KW-1185">Reference proteome</keyword>
<protein>
    <submittedName>
        <fullName evidence="1">Uncharacterized protein</fullName>
    </submittedName>
</protein>
<reference evidence="1 2" key="1">
    <citation type="journal article" date="2019" name="Int. J. Syst. Evol. Microbiol.">
        <title>The Global Catalogue of Microorganisms (GCM) 10K type strain sequencing project: providing services to taxonomists for standard genome sequencing and annotation.</title>
        <authorList>
            <consortium name="The Broad Institute Genomics Platform"/>
            <consortium name="The Broad Institute Genome Sequencing Center for Infectious Disease"/>
            <person name="Wu L."/>
            <person name="Ma J."/>
        </authorList>
    </citation>
    <scope>NUCLEOTIDE SEQUENCE [LARGE SCALE GENOMIC DNA]</scope>
    <source>
        <strain evidence="1 2">GX26</strain>
    </source>
</reference>
<proteinExistence type="predicted"/>
<dbReference type="AlphaFoldDB" id="A0ABD5VNE2"/>
<dbReference type="RefSeq" id="WP_336352221.1">
    <property type="nucleotide sequence ID" value="NZ_JAZAQL010000005.1"/>
</dbReference>
<name>A0ABD5VNE2_9EURY</name>
<dbReference type="InterPro" id="IPR036390">
    <property type="entry name" value="WH_DNA-bd_sf"/>
</dbReference>
<sequence length="179" mass="19396">MSEHDEHGSGGVLVDPPTAAALAAVPSNDPVSTTEVADELDVPRATARDALLELTAADDLAHRQVRGRVGVVDVWYRPRETDEATLDDRVDDALAELAVPGASELMQDWRRDAVREAFEHLRDAERADASAVVDAVYPTHEAGYDSEEAWWGMVAPRLSRLPGVESGGDGDPWRFVADV</sequence>
<accession>A0ABD5VNE2</accession>
<dbReference type="EMBL" id="JBHSXN010000005">
    <property type="protein sequence ID" value="MFC6955293.1"/>
    <property type="molecule type" value="Genomic_DNA"/>
</dbReference>
<dbReference type="SUPFAM" id="SSF46785">
    <property type="entry name" value="Winged helix' DNA-binding domain"/>
    <property type="match status" value="1"/>
</dbReference>
<evidence type="ECO:0000313" key="2">
    <source>
        <dbReference type="Proteomes" id="UP001596395"/>
    </source>
</evidence>